<reference evidence="2 3" key="1">
    <citation type="journal article" date="2009" name="Genome Res.">
        <title>Complete genome of the cellulolytic thermophile Acidothermus cellulolyticus 11B provides insights into its ecophysiological and evolutionary adaptations.</title>
        <authorList>
            <person name="Barabote R.D."/>
            <person name="Xie G."/>
            <person name="Leu D.H."/>
            <person name="Normand P."/>
            <person name="Necsulea A."/>
            <person name="Daubin V."/>
            <person name="Medigue C."/>
            <person name="Adney W.S."/>
            <person name="Xu X.C."/>
            <person name="Lapidus A."/>
            <person name="Parales R.E."/>
            <person name="Detter C."/>
            <person name="Pujic P."/>
            <person name="Bruce D."/>
            <person name="Lavire C."/>
            <person name="Challacombe J.F."/>
            <person name="Brettin T.S."/>
            <person name="Berry A.M."/>
        </authorList>
    </citation>
    <scope>NUCLEOTIDE SEQUENCE [LARGE SCALE GENOMIC DNA]</scope>
    <source>
        <strain evidence="3">ATCC 43068 / DSM 8971 / 11B</strain>
    </source>
</reference>
<evidence type="ECO:0000313" key="3">
    <source>
        <dbReference type="Proteomes" id="UP000008221"/>
    </source>
</evidence>
<evidence type="ECO:0000313" key="2">
    <source>
        <dbReference type="EMBL" id="ABK53440.1"/>
    </source>
</evidence>
<name>A0LVI0_ACIC1</name>
<dbReference type="EMBL" id="CP000481">
    <property type="protein sequence ID" value="ABK53440.1"/>
    <property type="molecule type" value="Genomic_DNA"/>
</dbReference>
<dbReference type="AlphaFoldDB" id="A0LVI0"/>
<dbReference type="InParanoid" id="A0LVI0"/>
<dbReference type="Proteomes" id="UP000008221">
    <property type="component" value="Chromosome"/>
</dbReference>
<organism evidence="2 3">
    <name type="scientific">Acidothermus cellulolyticus (strain ATCC 43068 / DSM 8971 / 11B)</name>
    <dbReference type="NCBI Taxonomy" id="351607"/>
    <lineage>
        <taxon>Bacteria</taxon>
        <taxon>Bacillati</taxon>
        <taxon>Actinomycetota</taxon>
        <taxon>Actinomycetes</taxon>
        <taxon>Acidothermales</taxon>
        <taxon>Acidothermaceae</taxon>
        <taxon>Acidothermus</taxon>
    </lineage>
</organism>
<dbReference type="KEGG" id="ace:Acel_1668"/>
<protein>
    <recommendedName>
        <fullName evidence="4">Secreted protein</fullName>
    </recommendedName>
</protein>
<keyword evidence="1" id="KW-0732">Signal</keyword>
<keyword evidence="3" id="KW-1185">Reference proteome</keyword>
<proteinExistence type="predicted"/>
<feature type="chain" id="PRO_5039096074" description="Secreted protein" evidence="1">
    <location>
        <begin position="17"/>
        <end position="205"/>
    </location>
</feature>
<evidence type="ECO:0000256" key="1">
    <source>
        <dbReference type="SAM" id="SignalP"/>
    </source>
</evidence>
<dbReference type="HOGENOM" id="CLU_1335137_0_0_11"/>
<sequence>MAAVGGLLAGAPIASAATSKTSSAATASRGMAVAEQVFASSNPRAEYDKLNASDKASFDAVETPSSVTHTVVIRGLGANAGKTVDSLAAASSGSWWVSASWDEKALAGNTLFSYGQETKVYVSGGRVTSVQVLNMYSETSTPGWYQNGPNRSYTNNVGWEGRGIIQVDYALGVNGWNIQHVTPCGQLRLNANGYNYAVSSSCNPN</sequence>
<gene>
    <name evidence="2" type="ordered locus">Acel_1668</name>
</gene>
<evidence type="ECO:0008006" key="4">
    <source>
        <dbReference type="Google" id="ProtNLM"/>
    </source>
</evidence>
<accession>A0LVI0</accession>
<feature type="signal peptide" evidence="1">
    <location>
        <begin position="1"/>
        <end position="16"/>
    </location>
</feature>